<reference evidence="1" key="1">
    <citation type="journal article" date="2015" name="Nature">
        <title>Complex archaea that bridge the gap between prokaryotes and eukaryotes.</title>
        <authorList>
            <person name="Spang A."/>
            <person name="Saw J.H."/>
            <person name="Jorgensen S.L."/>
            <person name="Zaremba-Niedzwiedzka K."/>
            <person name="Martijn J."/>
            <person name="Lind A.E."/>
            <person name="van Eijk R."/>
            <person name="Schleper C."/>
            <person name="Guy L."/>
            <person name="Ettema T.J."/>
        </authorList>
    </citation>
    <scope>NUCLEOTIDE SEQUENCE</scope>
</reference>
<dbReference type="AlphaFoldDB" id="A0A0F9PGJ5"/>
<gene>
    <name evidence="1" type="ORF">LCGC14_1218580</name>
</gene>
<evidence type="ECO:0000313" key="1">
    <source>
        <dbReference type="EMBL" id="KKM92437.1"/>
    </source>
</evidence>
<accession>A0A0F9PGJ5</accession>
<comment type="caution">
    <text evidence="1">The sequence shown here is derived from an EMBL/GenBank/DDBJ whole genome shotgun (WGS) entry which is preliminary data.</text>
</comment>
<protein>
    <submittedName>
        <fullName evidence="1">Uncharacterized protein</fullName>
    </submittedName>
</protein>
<organism evidence="1">
    <name type="scientific">marine sediment metagenome</name>
    <dbReference type="NCBI Taxonomy" id="412755"/>
    <lineage>
        <taxon>unclassified sequences</taxon>
        <taxon>metagenomes</taxon>
        <taxon>ecological metagenomes</taxon>
    </lineage>
</organism>
<sequence>MDKPGKDYEGIIGDCLVKRVDKREEIREGIARIRFGSNSVYMENSIPKQCYRFADEVIKYLSENDVVIKAGRELPHYTGDEDYKGLLKSDIYLNAQDHMIKAGFGATERLIKE</sequence>
<proteinExistence type="predicted"/>
<name>A0A0F9PGJ5_9ZZZZ</name>
<dbReference type="EMBL" id="LAZR01006393">
    <property type="protein sequence ID" value="KKM92437.1"/>
    <property type="molecule type" value="Genomic_DNA"/>
</dbReference>